<dbReference type="Proteomes" id="UP000643279">
    <property type="component" value="Unassembled WGS sequence"/>
</dbReference>
<evidence type="ECO:0000313" key="2">
    <source>
        <dbReference type="Proteomes" id="UP000643279"/>
    </source>
</evidence>
<evidence type="ECO:0008006" key="3">
    <source>
        <dbReference type="Google" id="ProtNLM"/>
    </source>
</evidence>
<keyword evidence="2" id="KW-1185">Reference proteome</keyword>
<organism evidence="1 2">
    <name type="scientific">Arthrobacter liuii</name>
    <dbReference type="NCBI Taxonomy" id="1476996"/>
    <lineage>
        <taxon>Bacteria</taxon>
        <taxon>Bacillati</taxon>
        <taxon>Actinomycetota</taxon>
        <taxon>Actinomycetes</taxon>
        <taxon>Micrococcales</taxon>
        <taxon>Micrococcaceae</taxon>
        <taxon>Arthrobacter</taxon>
    </lineage>
</organism>
<name>A0ABQ2AWJ7_9MICC</name>
<accession>A0ABQ2AWJ7</accession>
<dbReference type="InterPro" id="IPR048000">
    <property type="entry name" value="TnsA-like"/>
</dbReference>
<dbReference type="EMBL" id="BMFW01000025">
    <property type="protein sequence ID" value="GGI00157.1"/>
    <property type="molecule type" value="Genomic_DNA"/>
</dbReference>
<comment type="caution">
    <text evidence="1">The sequence shown here is derived from an EMBL/GenBank/DDBJ whole genome shotgun (WGS) entry which is preliminary data.</text>
</comment>
<evidence type="ECO:0000313" key="1">
    <source>
        <dbReference type="EMBL" id="GGI00157.1"/>
    </source>
</evidence>
<protein>
    <recommendedName>
        <fullName evidence="3">TnsA-like heteromeric transposase endonuclease subunit</fullName>
    </recommendedName>
</protein>
<dbReference type="NCBIfam" id="NF033179">
    <property type="entry name" value="TnsA_like_Actin"/>
    <property type="match status" value="1"/>
</dbReference>
<dbReference type="RefSeq" id="WP_188572977.1">
    <property type="nucleotide sequence ID" value="NZ_BMFW01000025.1"/>
</dbReference>
<proteinExistence type="predicted"/>
<gene>
    <name evidence="1" type="ORF">GCM10007170_36650</name>
</gene>
<sequence length="268" mass="31063">MLAGAFRVVLSRNKSDPFRDFNNKTGYNVLLWRENAKSGRGVVLDRKIRDFDPSGFPLSRRGYNFPHRRNYEGFYPFISAGDFVWYESLEELRCLVLLEHTEKLLFITSQPFCLSFKDNTRHYPDLFVLGADGRRTVYDVKPMDAIDTDTRHVFAKTSDECERQGWRHVVLHAIAGWHWTNLEWLAGFRAEDMHPTQIEEKSLLEYLRTPHTVAETARRLDGGQPSFRMPAIYHMMFRQALSYDHSGPLSLDSTIWTGGTHAICNRAG</sequence>
<reference evidence="2" key="1">
    <citation type="journal article" date="2019" name="Int. J. Syst. Evol. Microbiol.">
        <title>The Global Catalogue of Microorganisms (GCM) 10K type strain sequencing project: providing services to taxonomists for standard genome sequencing and annotation.</title>
        <authorList>
            <consortium name="The Broad Institute Genomics Platform"/>
            <consortium name="The Broad Institute Genome Sequencing Center for Infectious Disease"/>
            <person name="Wu L."/>
            <person name="Ma J."/>
        </authorList>
    </citation>
    <scope>NUCLEOTIDE SEQUENCE [LARGE SCALE GENOMIC DNA]</scope>
    <source>
        <strain evidence="2">CGMCC 1.12778</strain>
    </source>
</reference>